<dbReference type="AlphaFoldDB" id="A0AAV8ZR99"/>
<dbReference type="GO" id="GO:0003254">
    <property type="term" value="P:regulation of membrane depolarization"/>
    <property type="evidence" value="ECO:0007669"/>
    <property type="project" value="TreeGrafter"/>
</dbReference>
<accession>A0AAV8ZR99</accession>
<dbReference type="Pfam" id="PF00027">
    <property type="entry name" value="cNMP_binding"/>
    <property type="match status" value="1"/>
</dbReference>
<feature type="transmembrane region" description="Helical" evidence="1">
    <location>
        <begin position="48"/>
        <end position="69"/>
    </location>
</feature>
<feature type="transmembrane region" description="Helical" evidence="1">
    <location>
        <begin position="6"/>
        <end position="27"/>
    </location>
</feature>
<dbReference type="GO" id="GO:0098855">
    <property type="term" value="C:HCN channel complex"/>
    <property type="evidence" value="ECO:0007669"/>
    <property type="project" value="TreeGrafter"/>
</dbReference>
<dbReference type="PANTHER" id="PTHR45689">
    <property type="entry name" value="I[[H]] CHANNEL, ISOFORM E"/>
    <property type="match status" value="1"/>
</dbReference>
<name>A0AAV8ZR99_9CUCU</name>
<dbReference type="GO" id="GO:0005249">
    <property type="term" value="F:voltage-gated potassium channel activity"/>
    <property type="evidence" value="ECO:0007669"/>
    <property type="project" value="TreeGrafter"/>
</dbReference>
<keyword evidence="1" id="KW-0472">Membrane</keyword>
<keyword evidence="1" id="KW-0812">Transmembrane</keyword>
<comment type="caution">
    <text evidence="3">The sequence shown here is derived from an EMBL/GenBank/DDBJ whole genome shotgun (WGS) entry which is preliminary data.</text>
</comment>
<feature type="transmembrane region" description="Helical" evidence="1">
    <location>
        <begin position="115"/>
        <end position="139"/>
    </location>
</feature>
<evidence type="ECO:0000256" key="1">
    <source>
        <dbReference type="SAM" id="Phobius"/>
    </source>
</evidence>
<sequence>MQLPFYRGYTIGVDLLCWIDIVMNFFIGFVAHKPCAIVLNHSKIARKYVLNFYFICDILSSIPKGILYYESNFSNWYQLYGVVSFFSLFKIVRLVTLNSCINKTARYFHIQSKGILFLLCSLIMTITIFHWMACLQLAVPRLIRFYFARDANYDSWIYTTDILSRKLYTQYINCFFRSSAFILGIRLSIYKMILPEDYALAIITYLLGKLLVAFIWISLAVAILHCKSMDIKLLEILNQLDEYMKRKEFPSNLSDRVSKYYNSKYQQRFFREEGVENALSRTLKSEVHMHVCKSLIKSVSIFSDLSTSDVSKVVEHLTPEIFLPNDTIINSDTYGDAMYFLSSGTVAVFTRSGKEVCHLQEGAYFGEISLIIPGQRRIATVMAIEACQIYKLKKKDFNR</sequence>
<dbReference type="SMART" id="SM00100">
    <property type="entry name" value="cNMP"/>
    <property type="match status" value="1"/>
</dbReference>
<feature type="domain" description="Cyclic nucleotide-binding" evidence="2">
    <location>
        <begin position="301"/>
        <end position="399"/>
    </location>
</feature>
<dbReference type="SUPFAM" id="SSF51206">
    <property type="entry name" value="cAMP-binding domain-like"/>
    <property type="match status" value="1"/>
</dbReference>
<dbReference type="Gene3D" id="1.10.287.630">
    <property type="entry name" value="Helix hairpin bin"/>
    <property type="match status" value="1"/>
</dbReference>
<keyword evidence="1" id="KW-1133">Transmembrane helix</keyword>
<proteinExistence type="predicted"/>
<evidence type="ECO:0000259" key="2">
    <source>
        <dbReference type="PROSITE" id="PS50042"/>
    </source>
</evidence>
<dbReference type="GO" id="GO:0035725">
    <property type="term" value="P:sodium ion transmembrane transport"/>
    <property type="evidence" value="ECO:0007669"/>
    <property type="project" value="TreeGrafter"/>
</dbReference>
<evidence type="ECO:0000313" key="4">
    <source>
        <dbReference type="Proteomes" id="UP001162156"/>
    </source>
</evidence>
<dbReference type="PANTHER" id="PTHR45689:SF14">
    <property type="entry name" value="CYCLIC NUCLEOTIDE-GATED CATION CHANNEL SUBUNIT A-LIKE PROTEIN"/>
    <property type="match status" value="1"/>
</dbReference>
<dbReference type="PROSITE" id="PS50042">
    <property type="entry name" value="CNMP_BINDING_3"/>
    <property type="match status" value="1"/>
</dbReference>
<dbReference type="InterPro" id="IPR000595">
    <property type="entry name" value="cNMP-bd_dom"/>
</dbReference>
<dbReference type="InterPro" id="IPR051413">
    <property type="entry name" value="K/Na_HCN_channel"/>
</dbReference>
<organism evidence="3 4">
    <name type="scientific">Rhamnusium bicolor</name>
    <dbReference type="NCBI Taxonomy" id="1586634"/>
    <lineage>
        <taxon>Eukaryota</taxon>
        <taxon>Metazoa</taxon>
        <taxon>Ecdysozoa</taxon>
        <taxon>Arthropoda</taxon>
        <taxon>Hexapoda</taxon>
        <taxon>Insecta</taxon>
        <taxon>Pterygota</taxon>
        <taxon>Neoptera</taxon>
        <taxon>Endopterygota</taxon>
        <taxon>Coleoptera</taxon>
        <taxon>Polyphaga</taxon>
        <taxon>Cucujiformia</taxon>
        <taxon>Chrysomeloidea</taxon>
        <taxon>Cerambycidae</taxon>
        <taxon>Lepturinae</taxon>
        <taxon>Rhagiini</taxon>
        <taxon>Rhamnusium</taxon>
    </lineage>
</organism>
<gene>
    <name evidence="3" type="ORF">NQ314_002755</name>
</gene>
<dbReference type="Proteomes" id="UP001162156">
    <property type="component" value="Unassembled WGS sequence"/>
</dbReference>
<keyword evidence="4" id="KW-1185">Reference proteome</keyword>
<reference evidence="3" key="1">
    <citation type="journal article" date="2023" name="Insect Mol. Biol.">
        <title>Genome sequencing provides insights into the evolution of gene families encoding plant cell wall-degrading enzymes in longhorned beetles.</title>
        <authorList>
            <person name="Shin N.R."/>
            <person name="Okamura Y."/>
            <person name="Kirsch R."/>
            <person name="Pauchet Y."/>
        </authorList>
    </citation>
    <scope>NUCLEOTIDE SEQUENCE</scope>
    <source>
        <strain evidence="3">RBIC_L_NR</strain>
    </source>
</reference>
<feature type="transmembrane region" description="Helical" evidence="1">
    <location>
        <begin position="198"/>
        <end position="224"/>
    </location>
</feature>
<evidence type="ECO:0000313" key="3">
    <source>
        <dbReference type="EMBL" id="KAJ8967636.1"/>
    </source>
</evidence>
<dbReference type="InterPro" id="IPR018490">
    <property type="entry name" value="cNMP-bd_dom_sf"/>
</dbReference>
<dbReference type="CDD" id="cd00038">
    <property type="entry name" value="CAP_ED"/>
    <property type="match status" value="1"/>
</dbReference>
<feature type="transmembrane region" description="Helical" evidence="1">
    <location>
        <begin position="75"/>
        <end position="95"/>
    </location>
</feature>
<protein>
    <recommendedName>
        <fullName evidence="2">Cyclic nucleotide-binding domain-containing protein</fullName>
    </recommendedName>
</protein>
<dbReference type="EMBL" id="JANEYF010000847">
    <property type="protein sequence ID" value="KAJ8967636.1"/>
    <property type="molecule type" value="Genomic_DNA"/>
</dbReference>
<dbReference type="Gene3D" id="2.60.120.10">
    <property type="entry name" value="Jelly Rolls"/>
    <property type="match status" value="1"/>
</dbReference>
<dbReference type="InterPro" id="IPR014710">
    <property type="entry name" value="RmlC-like_jellyroll"/>
</dbReference>